<dbReference type="SUPFAM" id="SSF55021">
    <property type="entry name" value="ACT-like"/>
    <property type="match status" value="3"/>
</dbReference>
<feature type="compositionally biased region" description="Low complexity" evidence="4">
    <location>
        <begin position="228"/>
        <end position="237"/>
    </location>
</feature>
<dbReference type="SUPFAM" id="SSF52047">
    <property type="entry name" value="RNI-like"/>
    <property type="match status" value="1"/>
</dbReference>
<dbReference type="OrthoDB" id="2019938at2759"/>
<keyword evidence="2 3" id="KW-0677">Repeat</keyword>
<dbReference type="Gene3D" id="3.30.70.260">
    <property type="match status" value="2"/>
</dbReference>
<dbReference type="CDD" id="cd04897">
    <property type="entry name" value="ACT_ACR_3"/>
    <property type="match status" value="1"/>
</dbReference>
<dbReference type="GO" id="GO:0016597">
    <property type="term" value="F:amino acid binding"/>
    <property type="evidence" value="ECO:0007669"/>
    <property type="project" value="UniProtKB-UniRule"/>
</dbReference>
<reference evidence="6" key="1">
    <citation type="submission" date="2020-07" db="EMBL/GenBank/DDBJ databases">
        <title>Genome sequence and genetic diversity analysis of an under-domesticated orphan crop, white fonio (Digitaria exilis).</title>
        <authorList>
            <person name="Bennetzen J.L."/>
            <person name="Chen S."/>
            <person name="Ma X."/>
            <person name="Wang X."/>
            <person name="Yssel A.E.J."/>
            <person name="Chaluvadi S.R."/>
            <person name="Johnson M."/>
            <person name="Gangashetty P."/>
            <person name="Hamidou F."/>
            <person name="Sanogo M.D."/>
            <person name="Zwaenepoel A."/>
            <person name="Wallace J."/>
            <person name="Van De Peer Y."/>
            <person name="Van Deynze A."/>
        </authorList>
    </citation>
    <scope>NUCLEOTIDE SEQUENCE</scope>
    <source>
        <tissue evidence="6">Leaves</tissue>
    </source>
</reference>
<dbReference type="PROSITE" id="PS51671">
    <property type="entry name" value="ACT"/>
    <property type="match status" value="2"/>
</dbReference>
<evidence type="ECO:0000256" key="4">
    <source>
        <dbReference type="SAM" id="MobiDB-lite"/>
    </source>
</evidence>
<dbReference type="InterPro" id="IPR032675">
    <property type="entry name" value="LRR_dom_sf"/>
</dbReference>
<feature type="domain" description="ACT" evidence="5">
    <location>
        <begin position="334"/>
        <end position="412"/>
    </location>
</feature>
<dbReference type="Pfam" id="PF01842">
    <property type="entry name" value="ACT"/>
    <property type="match status" value="2"/>
</dbReference>
<feature type="region of interest" description="Disordered" evidence="4">
    <location>
        <begin position="222"/>
        <end position="244"/>
    </location>
</feature>
<dbReference type="InterPro" id="IPR040361">
    <property type="entry name" value="TPD1"/>
</dbReference>
<dbReference type="Pfam" id="PF24758">
    <property type="entry name" value="LRR_At5g56370"/>
    <property type="match status" value="1"/>
</dbReference>
<dbReference type="AlphaFoldDB" id="A0A835E3N1"/>
<dbReference type="Pfam" id="PF24068">
    <property type="entry name" value="TPD1_C"/>
    <property type="match status" value="1"/>
</dbReference>
<comment type="function">
    <text evidence="3">Binds amino acids.</text>
</comment>
<proteinExistence type="predicted"/>
<keyword evidence="7" id="KW-1185">Reference proteome</keyword>
<dbReference type="InterPro" id="IPR055411">
    <property type="entry name" value="LRR_FXL15/At3g58940/PEG3-like"/>
</dbReference>
<dbReference type="PANTHER" id="PTHR31096:SF55">
    <property type="entry name" value="ACT DOMAIN-CONTAINING PROTEIN ACR6"/>
    <property type="match status" value="1"/>
</dbReference>
<dbReference type="InterPro" id="IPR045865">
    <property type="entry name" value="ACT-like_dom_sf"/>
</dbReference>
<feature type="domain" description="ACT" evidence="5">
    <location>
        <begin position="123"/>
        <end position="206"/>
    </location>
</feature>
<comment type="caution">
    <text evidence="6">The sequence shown here is derived from an EMBL/GenBank/DDBJ whole genome shotgun (WGS) entry which is preliminary data.</text>
</comment>
<accession>A0A835E3N1</accession>
<evidence type="ECO:0000313" key="6">
    <source>
        <dbReference type="EMBL" id="KAF8667246.1"/>
    </source>
</evidence>
<dbReference type="InterPro" id="IPR002912">
    <property type="entry name" value="ACT_dom"/>
</dbReference>
<name>A0A835E3N1_9POAL</name>
<dbReference type="InterPro" id="IPR001810">
    <property type="entry name" value="F-box_dom"/>
</dbReference>
<dbReference type="InterPro" id="IPR040217">
    <property type="entry name" value="ACR1-12"/>
</dbReference>
<dbReference type="Proteomes" id="UP000636709">
    <property type="component" value="Unassembled WGS sequence"/>
</dbReference>
<evidence type="ECO:0000259" key="5">
    <source>
        <dbReference type="PROSITE" id="PS51671"/>
    </source>
</evidence>
<keyword evidence="1" id="KW-0732">Signal</keyword>
<gene>
    <name evidence="6" type="ORF">HU200_052912</name>
</gene>
<dbReference type="Gene3D" id="3.80.10.10">
    <property type="entry name" value="Ribonuclease Inhibitor"/>
    <property type="match status" value="1"/>
</dbReference>
<evidence type="ECO:0000256" key="3">
    <source>
        <dbReference type="RuleBase" id="RU369043"/>
    </source>
</evidence>
<dbReference type="SUPFAM" id="SSF81383">
    <property type="entry name" value="F-box domain"/>
    <property type="match status" value="1"/>
</dbReference>
<protein>
    <recommendedName>
        <fullName evidence="3">ACT domain-containing protein ACR</fullName>
    </recommendedName>
    <alternativeName>
        <fullName evidence="3">Protein ACT DOMAIN REPEATS</fullName>
    </alternativeName>
</protein>
<dbReference type="PANTHER" id="PTHR31096">
    <property type="entry name" value="ACT DOMAIN-CONTAINING PROTEIN ACR4-RELATED"/>
    <property type="match status" value="1"/>
</dbReference>
<dbReference type="EMBL" id="JACEFO010002300">
    <property type="protein sequence ID" value="KAF8667246.1"/>
    <property type="molecule type" value="Genomic_DNA"/>
</dbReference>
<evidence type="ECO:0000256" key="1">
    <source>
        <dbReference type="ARBA" id="ARBA00022729"/>
    </source>
</evidence>
<organism evidence="6 7">
    <name type="scientific">Digitaria exilis</name>
    <dbReference type="NCBI Taxonomy" id="1010633"/>
    <lineage>
        <taxon>Eukaryota</taxon>
        <taxon>Viridiplantae</taxon>
        <taxon>Streptophyta</taxon>
        <taxon>Embryophyta</taxon>
        <taxon>Tracheophyta</taxon>
        <taxon>Spermatophyta</taxon>
        <taxon>Magnoliopsida</taxon>
        <taxon>Liliopsida</taxon>
        <taxon>Poales</taxon>
        <taxon>Poaceae</taxon>
        <taxon>PACMAD clade</taxon>
        <taxon>Panicoideae</taxon>
        <taxon>Panicodae</taxon>
        <taxon>Paniceae</taxon>
        <taxon>Anthephorinae</taxon>
        <taxon>Digitaria</taxon>
    </lineage>
</organism>
<evidence type="ECO:0000313" key="7">
    <source>
        <dbReference type="Proteomes" id="UP000636709"/>
    </source>
</evidence>
<evidence type="ECO:0000256" key="2">
    <source>
        <dbReference type="ARBA" id="ARBA00022737"/>
    </source>
</evidence>
<sequence>MALMAAAAARLDDHDEYAKLVRRMNPPRVVIDNDASDDATVIRVDSVNSHGTLLAVVQVIADLNLVIRKAYFSSDGNWFMDGQYPVVDASTISFIQKTLEADDWYYPEARNTVGIVPSEEYTSIELTGTDRPGLLSEVCAVLGAMGCAVQSAELWTHNTRVAAVVHVTDADSGGGAIADAARISDISARLGNLLRGHADDARAAAGAAAHHKDRRLHQMMFEDDDPSSDSAADSASPETRTEVSVTACEERGYTAVVVRCRDRPKLLFDTVCTITDMEYVVHHGTVSSEPGGGAYQEYYIRHVGGEPIRCAGERRRLVRCLEAAIERRTAEGLELEVRTEDRAGLLSDITRIFRENGLTIRRAEISSADGEAVDTFYLSDTQGLPVEAKTIEAIRAQIGEATLRVKNNPCGGGAGGDTARKDADVAGAGTTAFIFGNLFKFYRPFQSFSLVKLYSPSRRPWVGRGPRPFGPWLRSPGSCADLTPCLFLLLRERRRTPASAPPRSTAMAEEEDRISLLPDCLLGTIIHLLPPKSAARTMVLSRRWGRIWPSTPLDLDLDSPNSDVRYLSAGAISSILSSHRGPIRRFCVTSIADVGTRAWLQALYNSHGRIDHIHSLALRWALDIDHPTVPRRLLGGAAGASLRHLDLHCCRLGRAGALCSPVPTMPRLDFLYLSNVLISEAALHRMVEACPILRELRLFMIDGLRRIGFRSHTLAVMDISMPRVPLDEFSAGETPNLESVTFSYLDLWRVPTFSIDFGNKRAREVGLELPTVGSPRFNVALNKQAHALTCAAFGRLSMAVVVLVSPPDAPPLPWTIESPPHSHSHHAIAHAPHHLRCLLRYRLSTHSAMAARPPPHAKVHLLFLIALAASGAAAAAGGPAAGGCRRGDVVVRQRPTGRTVEGKPEYAVESRVVLRCYGLSSVEAVDPRAIRAVDDERCLLRGGRALAPRGGVVRFTYAWMTPQDFPLVSARPHC</sequence>
<dbReference type="InterPro" id="IPR036047">
    <property type="entry name" value="F-box-like_dom_sf"/>
</dbReference>
<dbReference type="Pfam" id="PF00646">
    <property type="entry name" value="F-box"/>
    <property type="match status" value="1"/>
</dbReference>